<evidence type="ECO:0000313" key="3">
    <source>
        <dbReference type="EMBL" id="MBF8808464.1"/>
    </source>
</evidence>
<sequence length="99" mass="11558">MSSLIYKSRFLKKEKYTETSWQVFSNKLNVAEQVFVNSQSTNQDYEKTYSDLKLAKEQLKSKRKDLLSKVIMWGTGGSILVLLPFMLYGIVQYKAKTKF</sequence>
<keyword evidence="1" id="KW-0175">Coiled coil</keyword>
<dbReference type="EMBL" id="JADAKE010000020">
    <property type="protein sequence ID" value="MBF8808464.1"/>
    <property type="molecule type" value="Genomic_DNA"/>
</dbReference>
<dbReference type="Proteomes" id="UP000637757">
    <property type="component" value="Unassembled WGS sequence"/>
</dbReference>
<reference evidence="3" key="1">
    <citation type="submission" date="2020-09" db="EMBL/GenBank/DDBJ databases">
        <title>Genomic insights into the novelty and pathogenicity of a unique biofilm-forming Enterococcus sp. bacteria (Enterococcus lacertideformus) identified in reptiles.</title>
        <authorList>
            <person name="Agius J.E."/>
            <person name="Phalen D.N."/>
            <person name="Rose K."/>
            <person name="Eden J.-S."/>
        </authorList>
    </citation>
    <scope>NUCLEOTIDE SEQUENCE</scope>
    <source>
        <strain evidence="3">PHRS 0518</strain>
    </source>
</reference>
<keyword evidence="4" id="KW-1185">Reference proteome</keyword>
<feature type="coiled-coil region" evidence="1">
    <location>
        <begin position="42"/>
        <end position="69"/>
    </location>
</feature>
<proteinExistence type="predicted"/>
<keyword evidence="2" id="KW-0812">Transmembrane</keyword>
<gene>
    <name evidence="3" type="ORF">IC227_09475</name>
</gene>
<protein>
    <submittedName>
        <fullName evidence="3">Uncharacterized protein</fullName>
    </submittedName>
</protein>
<name>A0A931AZV6_9ENTE</name>
<evidence type="ECO:0000256" key="1">
    <source>
        <dbReference type="SAM" id="Coils"/>
    </source>
</evidence>
<evidence type="ECO:0000313" key="4">
    <source>
        <dbReference type="Proteomes" id="UP000637757"/>
    </source>
</evidence>
<evidence type="ECO:0000256" key="2">
    <source>
        <dbReference type="SAM" id="Phobius"/>
    </source>
</evidence>
<feature type="transmembrane region" description="Helical" evidence="2">
    <location>
        <begin position="70"/>
        <end position="91"/>
    </location>
</feature>
<accession>A0A931AZV6</accession>
<comment type="caution">
    <text evidence="3">The sequence shown here is derived from an EMBL/GenBank/DDBJ whole genome shotgun (WGS) entry which is preliminary data.</text>
</comment>
<dbReference type="AlphaFoldDB" id="A0A931AZV6"/>
<organism evidence="3 4">
    <name type="scientific">Enterococcus lacertideformus</name>
    <dbReference type="NCBI Taxonomy" id="2771493"/>
    <lineage>
        <taxon>Bacteria</taxon>
        <taxon>Bacillati</taxon>
        <taxon>Bacillota</taxon>
        <taxon>Bacilli</taxon>
        <taxon>Lactobacillales</taxon>
        <taxon>Enterococcaceae</taxon>
        <taxon>Enterococcus</taxon>
    </lineage>
</organism>
<keyword evidence="2" id="KW-0472">Membrane</keyword>
<keyword evidence="2" id="KW-1133">Transmembrane helix</keyword>
<dbReference type="Gene3D" id="1.20.1270.70">
    <property type="entry name" value="Designed single chain three-helix bundle"/>
    <property type="match status" value="1"/>
</dbReference>